<evidence type="ECO:0000313" key="3">
    <source>
        <dbReference type="EMBL" id="GAH51384.1"/>
    </source>
</evidence>
<dbReference type="Pfam" id="PF13378">
    <property type="entry name" value="MR_MLE_C"/>
    <property type="match status" value="1"/>
</dbReference>
<organism evidence="3">
    <name type="scientific">marine sediment metagenome</name>
    <dbReference type="NCBI Taxonomy" id="412755"/>
    <lineage>
        <taxon>unclassified sequences</taxon>
        <taxon>metagenomes</taxon>
        <taxon>ecological metagenomes</taxon>
    </lineage>
</organism>
<keyword evidence="1" id="KW-0456">Lyase</keyword>
<gene>
    <name evidence="3" type="ORF">S03H2_39779</name>
</gene>
<feature type="domain" description="Mandelate racemase/muconate lactonizing enzyme C-terminal" evidence="2">
    <location>
        <begin position="127"/>
        <end position="222"/>
    </location>
</feature>
<dbReference type="GO" id="GO:0016829">
    <property type="term" value="F:lyase activity"/>
    <property type="evidence" value="ECO:0007669"/>
    <property type="project" value="UniProtKB-KW"/>
</dbReference>
<dbReference type="SUPFAM" id="SSF54826">
    <property type="entry name" value="Enolase N-terminal domain-like"/>
    <property type="match status" value="1"/>
</dbReference>
<dbReference type="CDD" id="cd03316">
    <property type="entry name" value="MR_like"/>
    <property type="match status" value="1"/>
</dbReference>
<dbReference type="Gene3D" id="3.30.390.10">
    <property type="entry name" value="Enolase-like, N-terminal domain"/>
    <property type="match status" value="1"/>
</dbReference>
<dbReference type="SUPFAM" id="SSF51604">
    <property type="entry name" value="Enolase C-terminal domain-like"/>
    <property type="match status" value="1"/>
</dbReference>
<dbReference type="Pfam" id="PF02746">
    <property type="entry name" value="MR_MLE_N"/>
    <property type="match status" value="1"/>
</dbReference>
<dbReference type="InterPro" id="IPR029017">
    <property type="entry name" value="Enolase-like_N"/>
</dbReference>
<reference evidence="3" key="1">
    <citation type="journal article" date="2014" name="Front. Microbiol.">
        <title>High frequency of phylogenetically diverse reductive dehalogenase-homologous genes in deep subseafloor sedimentary metagenomes.</title>
        <authorList>
            <person name="Kawai M."/>
            <person name="Futagami T."/>
            <person name="Toyoda A."/>
            <person name="Takaki Y."/>
            <person name="Nishi S."/>
            <person name="Hori S."/>
            <person name="Arai W."/>
            <person name="Tsubouchi T."/>
            <person name="Morono Y."/>
            <person name="Uchiyama I."/>
            <person name="Ito T."/>
            <person name="Fujiyama A."/>
            <person name="Inagaki F."/>
            <person name="Takami H."/>
        </authorList>
    </citation>
    <scope>NUCLEOTIDE SEQUENCE</scope>
    <source>
        <strain evidence="3">Expedition CK06-06</strain>
    </source>
</reference>
<dbReference type="PANTHER" id="PTHR48080:SF2">
    <property type="entry name" value="D-GALACTONATE DEHYDRATASE"/>
    <property type="match status" value="1"/>
</dbReference>
<sequence>MKITDVEVFLLKPTVLVRLRTDEGITGWGECSPMNGPVVAAQIRHSLADLVVGEDPFDIEGLVEKMFVRTYKIAGQAQAMAASGIEIACWDIMGKALSMPIYRLLGGAYRKQIPMYASSMRRDTSPKDEAERLAKLVEEKGFRAVKVRVGSTYGFDRDAAPGRSLAVVREVRAALGDDVDIMVDGNSCFTAPRAIELGRRLQDYNVFHFEEPCPYTDLDATA</sequence>
<dbReference type="InterPro" id="IPR034593">
    <property type="entry name" value="DgoD-like"/>
</dbReference>
<dbReference type="InterPro" id="IPR013342">
    <property type="entry name" value="Mandelate_racemase_C"/>
</dbReference>
<dbReference type="EMBL" id="BARU01024622">
    <property type="protein sequence ID" value="GAH51384.1"/>
    <property type="molecule type" value="Genomic_DNA"/>
</dbReference>
<protein>
    <recommendedName>
        <fullName evidence="2">Mandelate racemase/muconate lactonizing enzyme C-terminal domain-containing protein</fullName>
    </recommendedName>
</protein>
<dbReference type="Gene3D" id="3.20.20.120">
    <property type="entry name" value="Enolase-like C-terminal domain"/>
    <property type="match status" value="1"/>
</dbReference>
<dbReference type="InterPro" id="IPR013341">
    <property type="entry name" value="Mandelate_racemase_N_dom"/>
</dbReference>
<dbReference type="InterPro" id="IPR036849">
    <property type="entry name" value="Enolase-like_C_sf"/>
</dbReference>
<proteinExistence type="predicted"/>
<comment type="caution">
    <text evidence="3">The sequence shown here is derived from an EMBL/GenBank/DDBJ whole genome shotgun (WGS) entry which is preliminary data.</text>
</comment>
<evidence type="ECO:0000256" key="1">
    <source>
        <dbReference type="ARBA" id="ARBA00023239"/>
    </source>
</evidence>
<dbReference type="PANTHER" id="PTHR48080">
    <property type="entry name" value="D-GALACTONATE DEHYDRATASE-RELATED"/>
    <property type="match status" value="1"/>
</dbReference>
<dbReference type="InterPro" id="IPR029065">
    <property type="entry name" value="Enolase_C-like"/>
</dbReference>
<accession>X1HC09</accession>
<dbReference type="AlphaFoldDB" id="X1HC09"/>
<feature type="non-terminal residue" evidence="3">
    <location>
        <position position="222"/>
    </location>
</feature>
<dbReference type="SMART" id="SM00922">
    <property type="entry name" value="MR_MLE"/>
    <property type="match status" value="1"/>
</dbReference>
<evidence type="ECO:0000259" key="2">
    <source>
        <dbReference type="SMART" id="SM00922"/>
    </source>
</evidence>
<name>X1HC09_9ZZZZ</name>